<keyword evidence="3" id="KW-1185">Reference proteome</keyword>
<feature type="transmembrane region" description="Helical" evidence="1">
    <location>
        <begin position="172"/>
        <end position="190"/>
    </location>
</feature>
<dbReference type="Proteomes" id="UP000216189">
    <property type="component" value="Unassembled WGS sequence"/>
</dbReference>
<protein>
    <submittedName>
        <fullName evidence="2">Uncharacterized protein</fullName>
    </submittedName>
</protein>
<reference evidence="2 3" key="1">
    <citation type="submission" date="2017-08" db="EMBL/GenBank/DDBJ databases">
        <title>Comparative genomics of non-oral Prevotella species.</title>
        <authorList>
            <person name="Accetto T."/>
            <person name="Nograsek B."/>
            <person name="Avgustin G."/>
        </authorList>
    </citation>
    <scope>NUCLEOTIDE SEQUENCE [LARGE SCALE GENOMIC DNA]</scope>
    <source>
        <strain evidence="2 3">TC1-1</strain>
    </source>
</reference>
<keyword evidence="1" id="KW-1133">Transmembrane helix</keyword>
<evidence type="ECO:0000313" key="2">
    <source>
        <dbReference type="EMBL" id="OYP57158.1"/>
    </source>
</evidence>
<proteinExistence type="predicted"/>
<sequence length="261" mass="31510">MVKIFFYFPILFAKYTRFKGLNGSLQFFFKYFMLVFLASVVHIQSFSLIRFIISIFYMYSLYEFGYIQNDAETIKKENNPTKRLTNEDLAFYEKHKIGIYVTRLGWVLLLASLLMFSNTSCFFILYSIIIVPVFYLYNTIRNRYNLYIHIILMFLRFSVPVVISSLYIDFPLMLWILFIYPIPVFVQLSVKGKFGYKNKFFSRYIMFSYDKHNMHLFRIKYYIVFTLLLFIFCASGLMTWWYLLPTGYYFLFTILSAIKNL</sequence>
<keyword evidence="1" id="KW-0812">Transmembrane</keyword>
<gene>
    <name evidence="2" type="ORF">CIK91_00985</name>
</gene>
<evidence type="ECO:0000256" key="1">
    <source>
        <dbReference type="SAM" id="Phobius"/>
    </source>
</evidence>
<feature type="transmembrane region" description="Helical" evidence="1">
    <location>
        <begin position="31"/>
        <end position="59"/>
    </location>
</feature>
<feature type="transmembrane region" description="Helical" evidence="1">
    <location>
        <begin position="221"/>
        <end position="243"/>
    </location>
</feature>
<comment type="caution">
    <text evidence="2">The sequence shown here is derived from an EMBL/GenBank/DDBJ whole genome shotgun (WGS) entry which is preliminary data.</text>
</comment>
<feature type="transmembrane region" description="Helical" evidence="1">
    <location>
        <begin position="104"/>
        <end position="137"/>
    </location>
</feature>
<dbReference type="EMBL" id="NPJF01000009">
    <property type="protein sequence ID" value="OYP57158.1"/>
    <property type="molecule type" value="Genomic_DNA"/>
</dbReference>
<evidence type="ECO:0000313" key="3">
    <source>
        <dbReference type="Proteomes" id="UP000216189"/>
    </source>
</evidence>
<keyword evidence="1" id="KW-0472">Membrane</keyword>
<accession>A0ABX4EMP8</accession>
<feature type="transmembrane region" description="Helical" evidence="1">
    <location>
        <begin position="144"/>
        <end position="166"/>
    </location>
</feature>
<name>A0ABX4EMP8_SEGBR</name>
<organism evidence="2 3">
    <name type="scientific">Segatella bryantii</name>
    <name type="common">Prevotella bryantii</name>
    <dbReference type="NCBI Taxonomy" id="77095"/>
    <lineage>
        <taxon>Bacteria</taxon>
        <taxon>Pseudomonadati</taxon>
        <taxon>Bacteroidota</taxon>
        <taxon>Bacteroidia</taxon>
        <taxon>Bacteroidales</taxon>
        <taxon>Prevotellaceae</taxon>
        <taxon>Segatella</taxon>
    </lineage>
</organism>